<feature type="region of interest" description="Disordered" evidence="1">
    <location>
        <begin position="509"/>
        <end position="546"/>
    </location>
</feature>
<dbReference type="GeneID" id="18912294"/>
<organism evidence="3 4">
    <name type="scientific">Phanerochaete carnosa (strain HHB-10118-sp)</name>
    <name type="common">White-rot fungus</name>
    <name type="synonym">Peniophora carnosa</name>
    <dbReference type="NCBI Taxonomy" id="650164"/>
    <lineage>
        <taxon>Eukaryota</taxon>
        <taxon>Fungi</taxon>
        <taxon>Dikarya</taxon>
        <taxon>Basidiomycota</taxon>
        <taxon>Agaricomycotina</taxon>
        <taxon>Agaricomycetes</taxon>
        <taxon>Polyporales</taxon>
        <taxon>Phanerochaetaceae</taxon>
        <taxon>Phanerochaete</taxon>
    </lineage>
</organism>
<evidence type="ECO:0000256" key="1">
    <source>
        <dbReference type="SAM" id="MobiDB-lite"/>
    </source>
</evidence>
<dbReference type="RefSeq" id="XP_007390968.1">
    <property type="nucleotide sequence ID" value="XM_007390906.1"/>
</dbReference>
<evidence type="ECO:0000313" key="4">
    <source>
        <dbReference type="Proteomes" id="UP000008370"/>
    </source>
</evidence>
<feature type="domain" description="F-box" evidence="2">
    <location>
        <begin position="30"/>
        <end position="83"/>
    </location>
</feature>
<dbReference type="Pfam" id="PF12937">
    <property type="entry name" value="F-box-like"/>
    <property type="match status" value="1"/>
</dbReference>
<dbReference type="InParanoid" id="K5WQ05"/>
<name>K5WQ05_PHACS</name>
<proteinExistence type="predicted"/>
<feature type="region of interest" description="Disordered" evidence="1">
    <location>
        <begin position="1"/>
        <end position="24"/>
    </location>
</feature>
<dbReference type="Proteomes" id="UP000008370">
    <property type="component" value="Unassembled WGS sequence"/>
</dbReference>
<feature type="compositionally biased region" description="Acidic residues" evidence="1">
    <location>
        <begin position="417"/>
        <end position="428"/>
    </location>
</feature>
<gene>
    <name evidence="3" type="ORF">PHACADRAFT_204731</name>
</gene>
<protein>
    <recommendedName>
        <fullName evidence="2">F-box domain-containing protein</fullName>
    </recommendedName>
</protein>
<evidence type="ECO:0000259" key="2">
    <source>
        <dbReference type="PROSITE" id="PS50181"/>
    </source>
</evidence>
<dbReference type="HOGENOM" id="CLU_024646_0_0_1"/>
<dbReference type="PROSITE" id="PS50181">
    <property type="entry name" value="FBOX"/>
    <property type="match status" value="1"/>
</dbReference>
<dbReference type="OrthoDB" id="3226064at2759"/>
<keyword evidence="4" id="KW-1185">Reference proteome</keyword>
<feature type="compositionally biased region" description="Polar residues" evidence="1">
    <location>
        <begin position="519"/>
        <end position="528"/>
    </location>
</feature>
<dbReference type="AlphaFoldDB" id="K5WQ05"/>
<feature type="compositionally biased region" description="Low complexity" evidence="1">
    <location>
        <begin position="529"/>
        <end position="540"/>
    </location>
</feature>
<dbReference type="KEGG" id="pco:PHACADRAFT_204731"/>
<feature type="region of interest" description="Disordered" evidence="1">
    <location>
        <begin position="379"/>
        <end position="447"/>
    </location>
</feature>
<dbReference type="SUPFAM" id="SSF81383">
    <property type="entry name" value="F-box domain"/>
    <property type="match status" value="1"/>
</dbReference>
<dbReference type="InterPro" id="IPR001810">
    <property type="entry name" value="F-box_dom"/>
</dbReference>
<reference evidence="3 4" key="1">
    <citation type="journal article" date="2012" name="BMC Genomics">
        <title>Comparative genomics of the white-rot fungi, Phanerochaete carnosa and P. chrysosporium, to elucidate the genetic basis of the distinct wood types they colonize.</title>
        <authorList>
            <person name="Suzuki H."/>
            <person name="MacDonald J."/>
            <person name="Syed K."/>
            <person name="Salamov A."/>
            <person name="Hori C."/>
            <person name="Aerts A."/>
            <person name="Henrissat B."/>
            <person name="Wiebenga A."/>
            <person name="vanKuyk P.A."/>
            <person name="Barry K."/>
            <person name="Lindquist E."/>
            <person name="LaButti K."/>
            <person name="Lapidus A."/>
            <person name="Lucas S."/>
            <person name="Coutinho P."/>
            <person name="Gong Y."/>
            <person name="Samejima M."/>
            <person name="Mahadevan R."/>
            <person name="Abou-Zaid M."/>
            <person name="de Vries R.P."/>
            <person name="Igarashi K."/>
            <person name="Yadav J.S."/>
            <person name="Grigoriev I.V."/>
            <person name="Master E.R."/>
        </authorList>
    </citation>
    <scope>NUCLEOTIDE SEQUENCE [LARGE SCALE GENOMIC DNA]</scope>
    <source>
        <strain evidence="3 4">HHB-10118-sp</strain>
    </source>
</reference>
<dbReference type="InterPro" id="IPR036047">
    <property type="entry name" value="F-box-like_dom_sf"/>
</dbReference>
<dbReference type="EMBL" id="JH930468">
    <property type="protein sequence ID" value="EKM61560.1"/>
    <property type="molecule type" value="Genomic_DNA"/>
</dbReference>
<evidence type="ECO:0000313" key="3">
    <source>
        <dbReference type="EMBL" id="EKM61560.1"/>
    </source>
</evidence>
<sequence>MAPRRRIRRGSPAGSESDTAEPQLVSHPGNVGLLALPPELLEDILVLLAELGHPKTISALAKTCRTLRQLIYAPQDKFLWRRMLLATFDDPRSIQVEPGFNWASDYQARVEATLFIEYRRRSAGKQTSIEVRRYSPRSSTKVASATSRAKRRASHSSDAVATSGADYTVALQTLLSILDTSCPVSKPTRDSEKQPWENPNLIALSLREASVRAPPFPPYLTTVLPEVLDAASTTATDGKSDAGSVDLPPIVRPSKNLAYIKRLLSSDVVPDFVSYLTTPATSERRSPWQSTPEARALNRLVSTFGISAFLQTPRRDWTRGRQEDENDTVHRKAIYPNADQNTALAELFNSIRHASQKKVYDMNYLSRKRAWGPFLRVHSDKSERQDAMSASSSDDEDGEYHHIPEQTPSDSEASQSDSEEDGEDEENQDYVPPHQRNTEPKPLPQPEDLQADWEHLAAIRIVVQAKLEEKLNMLQTDAGQWFEPGQVEEILKTLLGWENVRSCVWTGAQAKRKTKQEEGSNSQRQATKISNSTGISGSSGQAASLLRSPSEPLTEWDWAGVEGVWRRCVCWLDYHDLIYNNWRGFQSMDDLEEATITVPLALHITGFSPSTIPEYKDFPTIHFDSRRYPTIHMEGTMGGAEWAYNGGAQEDVRHIKGSVRVCSDGSVWWSMLSSVQGSPTEWEWSSEGIQIGAALGTGGPIGVRSGCGVLGLWTGWEHEAEDPIGAWWQWKVA</sequence>
<accession>K5WQ05</accession>
<dbReference type="STRING" id="650164.K5WQ05"/>